<dbReference type="GO" id="GO:0016020">
    <property type="term" value="C:membrane"/>
    <property type="evidence" value="ECO:0007669"/>
    <property type="project" value="UniProtKB-SubCell"/>
</dbReference>
<feature type="transmembrane region" description="Helical" evidence="6">
    <location>
        <begin position="67"/>
        <end position="86"/>
    </location>
</feature>
<dbReference type="PANTHER" id="PTHR36926:SF1">
    <property type="entry name" value="COLICIN V PRODUCTION PROTEIN"/>
    <property type="match status" value="1"/>
</dbReference>
<dbReference type="KEGG" id="mbry:B1812_05660"/>
<organism evidence="7 8">
    <name type="scientific">Methylocystis bryophila</name>
    <dbReference type="NCBI Taxonomy" id="655015"/>
    <lineage>
        <taxon>Bacteria</taxon>
        <taxon>Pseudomonadati</taxon>
        <taxon>Pseudomonadota</taxon>
        <taxon>Alphaproteobacteria</taxon>
        <taxon>Hyphomicrobiales</taxon>
        <taxon>Methylocystaceae</taxon>
        <taxon>Methylocystis</taxon>
    </lineage>
</organism>
<feature type="transmembrane region" description="Helical" evidence="6">
    <location>
        <begin position="29"/>
        <end position="46"/>
    </location>
</feature>
<evidence type="ECO:0000256" key="6">
    <source>
        <dbReference type="SAM" id="Phobius"/>
    </source>
</evidence>
<evidence type="ECO:0000256" key="4">
    <source>
        <dbReference type="ARBA" id="ARBA00023136"/>
    </source>
</evidence>
<proteinExistence type="predicted"/>
<accession>A0A1W6MT18</accession>
<dbReference type="InterPro" id="IPR052719">
    <property type="entry name" value="CvpA-like"/>
</dbReference>
<reference evidence="7 8" key="1">
    <citation type="submission" date="2017-02" db="EMBL/GenBank/DDBJ databases">
        <authorList>
            <person name="Peterson S.W."/>
        </authorList>
    </citation>
    <scope>NUCLEOTIDE SEQUENCE [LARGE SCALE GENOMIC DNA]</scope>
    <source>
        <strain evidence="7 8">S285</strain>
    </source>
</reference>
<evidence type="ECO:0000313" key="8">
    <source>
        <dbReference type="Proteomes" id="UP000193978"/>
    </source>
</evidence>
<evidence type="ECO:0000256" key="5">
    <source>
        <dbReference type="SAM" id="MobiDB-lite"/>
    </source>
</evidence>
<keyword evidence="4 6" id="KW-0472">Membrane</keyword>
<dbReference type="Proteomes" id="UP000193978">
    <property type="component" value="Chromosome"/>
</dbReference>
<dbReference type="STRING" id="655015.B1812_05660"/>
<keyword evidence="8" id="KW-1185">Reference proteome</keyword>
<dbReference type="OrthoDB" id="9806894at2"/>
<dbReference type="PANTHER" id="PTHR36926">
    <property type="entry name" value="COLICIN V PRODUCTION PROTEIN"/>
    <property type="match status" value="1"/>
</dbReference>
<feature type="transmembrane region" description="Helical" evidence="6">
    <location>
        <begin position="106"/>
        <end position="128"/>
    </location>
</feature>
<dbReference type="RefSeq" id="WP_085770713.1">
    <property type="nucleotide sequence ID" value="NZ_AP027149.1"/>
</dbReference>
<evidence type="ECO:0000313" key="7">
    <source>
        <dbReference type="EMBL" id="ARN80639.1"/>
    </source>
</evidence>
<evidence type="ECO:0000256" key="1">
    <source>
        <dbReference type="ARBA" id="ARBA00004141"/>
    </source>
</evidence>
<dbReference type="InterPro" id="IPR003825">
    <property type="entry name" value="Colicin-V_CvpA"/>
</dbReference>
<gene>
    <name evidence="7" type="ORF">B1812_05660</name>
</gene>
<keyword evidence="3 6" id="KW-1133">Transmembrane helix</keyword>
<dbReference type="AlphaFoldDB" id="A0A1W6MT18"/>
<name>A0A1W6MT18_9HYPH</name>
<keyword evidence="2 6" id="KW-0812">Transmembrane</keyword>
<evidence type="ECO:0000256" key="2">
    <source>
        <dbReference type="ARBA" id="ARBA00022692"/>
    </source>
</evidence>
<dbReference type="GO" id="GO:0009403">
    <property type="term" value="P:toxin biosynthetic process"/>
    <property type="evidence" value="ECO:0007669"/>
    <property type="project" value="InterPro"/>
</dbReference>
<evidence type="ECO:0000256" key="3">
    <source>
        <dbReference type="ARBA" id="ARBA00022989"/>
    </source>
</evidence>
<dbReference type="Pfam" id="PF02674">
    <property type="entry name" value="Colicin_V"/>
    <property type="match status" value="1"/>
</dbReference>
<dbReference type="EMBL" id="CP019948">
    <property type="protein sequence ID" value="ARN80639.1"/>
    <property type="molecule type" value="Genomic_DNA"/>
</dbReference>
<protein>
    <submittedName>
        <fullName evidence="7">Colicin V synthesis protein</fullName>
    </submittedName>
</protein>
<comment type="subcellular location">
    <subcellularLocation>
        <location evidence="1">Membrane</location>
        <topology evidence="1">Multi-pass membrane protein</topology>
    </subcellularLocation>
</comment>
<sequence>MPSYLDLAVLGIVLFSALLATLRGFTREVLAIVAWAGAAAVAYIEFKSPHFLGFIKPYISKEVVAQAVDAAAVFFVALFLITIVTVKLSDVILDSKIGALDRTLGFVFGAARGFLIAVVLFIFYGWLVPENNQPSWVKTARGKPVLEAMGDSLRDMVPQDAEAFINELKNKKSIPAMEEPPPEPEGENAKQDEPSSPPQQPASHKTR</sequence>
<feature type="region of interest" description="Disordered" evidence="5">
    <location>
        <begin position="169"/>
        <end position="207"/>
    </location>
</feature>